<dbReference type="AlphaFoldDB" id="G5Q0K2"/>
<evidence type="ECO:0000313" key="9">
    <source>
        <dbReference type="EMBL" id="EHC81082.1"/>
    </source>
</evidence>
<dbReference type="EMBL" id="AFCS01000350">
    <property type="protein sequence ID" value="EHC81082.1"/>
    <property type="molecule type" value="Genomic_DNA"/>
</dbReference>
<dbReference type="EC" id="2.7.4.25" evidence="1"/>
<feature type="domain" description="Cytidylate kinase" evidence="8">
    <location>
        <begin position="9"/>
        <end position="48"/>
    </location>
</feature>
<dbReference type="Proteomes" id="UP000003221">
    <property type="component" value="Unassembled WGS sequence"/>
</dbReference>
<evidence type="ECO:0000256" key="2">
    <source>
        <dbReference type="ARBA" id="ARBA00022679"/>
    </source>
</evidence>
<gene>
    <name evidence="9" type="ORF">LTSEMON_1329</name>
</gene>
<comment type="caution">
    <text evidence="9">The sequence shown here is derived from an EMBL/GenBank/DDBJ whole genome shotgun (WGS) entry which is preliminary data.</text>
</comment>
<keyword evidence="2" id="KW-0808">Transferase</keyword>
<dbReference type="Gene3D" id="3.40.50.300">
    <property type="entry name" value="P-loop containing nucleotide triphosphate hydrolases"/>
    <property type="match status" value="1"/>
</dbReference>
<dbReference type="InterPro" id="IPR011994">
    <property type="entry name" value="Cytidylate_kinase_dom"/>
</dbReference>
<sequence length="53" mass="5856">PRSRNATIDRDRNRAVAPLVPAADALVLDSTRLSIEQVIEKALQYARQKLALA</sequence>
<protein>
    <recommendedName>
        <fullName evidence="1">(d)CMP kinase</fullName>
        <ecNumber evidence="1">2.7.4.25</ecNumber>
    </recommendedName>
</protein>
<comment type="catalytic activity">
    <reaction evidence="6">
        <text>dCMP + ATP = dCDP + ADP</text>
        <dbReference type="Rhea" id="RHEA:25094"/>
        <dbReference type="ChEBI" id="CHEBI:30616"/>
        <dbReference type="ChEBI" id="CHEBI:57566"/>
        <dbReference type="ChEBI" id="CHEBI:58593"/>
        <dbReference type="ChEBI" id="CHEBI:456216"/>
        <dbReference type="EC" id="2.7.4.25"/>
    </reaction>
</comment>
<evidence type="ECO:0000256" key="7">
    <source>
        <dbReference type="ARBA" id="ARBA00048478"/>
    </source>
</evidence>
<keyword evidence="3" id="KW-0547">Nucleotide-binding</keyword>
<evidence type="ECO:0000259" key="8">
    <source>
        <dbReference type="Pfam" id="PF02224"/>
    </source>
</evidence>
<dbReference type="GO" id="GO:0006139">
    <property type="term" value="P:nucleobase-containing compound metabolic process"/>
    <property type="evidence" value="ECO:0007669"/>
    <property type="project" value="InterPro"/>
</dbReference>
<keyword evidence="5" id="KW-0067">ATP-binding</keyword>
<accession>G5Q0K2</accession>
<name>G5Q0K2_SALMO</name>
<evidence type="ECO:0000313" key="10">
    <source>
        <dbReference type="Proteomes" id="UP000003221"/>
    </source>
</evidence>
<proteinExistence type="predicted"/>
<evidence type="ECO:0000256" key="5">
    <source>
        <dbReference type="ARBA" id="ARBA00022840"/>
    </source>
</evidence>
<evidence type="ECO:0000256" key="1">
    <source>
        <dbReference type="ARBA" id="ARBA00012906"/>
    </source>
</evidence>
<evidence type="ECO:0000256" key="6">
    <source>
        <dbReference type="ARBA" id="ARBA00047615"/>
    </source>
</evidence>
<reference evidence="9 10" key="1">
    <citation type="journal article" date="2011" name="BMC Genomics">
        <title>Genome sequencing reveals diversification of virulence factor content and possible host adaptation in distinct subpopulations of Salmonella enterica.</title>
        <authorList>
            <person name="den Bakker H.C."/>
            <person name="Moreno Switt A.I."/>
            <person name="Govoni G."/>
            <person name="Cummings C.A."/>
            <person name="Ranieri M.L."/>
            <person name="Degoricija L."/>
            <person name="Hoelzer K."/>
            <person name="Rodriguez-Rivera L.D."/>
            <person name="Brown S."/>
            <person name="Bolchacova E."/>
            <person name="Furtado M.R."/>
            <person name="Wiedmann M."/>
        </authorList>
    </citation>
    <scope>NUCLEOTIDE SEQUENCE [LARGE SCALE GENOMIC DNA]</scope>
    <source>
        <strain evidence="9 10">S5-403</strain>
    </source>
</reference>
<feature type="non-terminal residue" evidence="9">
    <location>
        <position position="1"/>
    </location>
</feature>
<dbReference type="InterPro" id="IPR027417">
    <property type="entry name" value="P-loop_NTPase"/>
</dbReference>
<evidence type="ECO:0000256" key="4">
    <source>
        <dbReference type="ARBA" id="ARBA00022777"/>
    </source>
</evidence>
<keyword evidence="4 9" id="KW-0418">Kinase</keyword>
<dbReference type="Pfam" id="PF02224">
    <property type="entry name" value="Cytidylate_kin"/>
    <property type="match status" value="1"/>
</dbReference>
<evidence type="ECO:0000256" key="3">
    <source>
        <dbReference type="ARBA" id="ARBA00022741"/>
    </source>
</evidence>
<comment type="catalytic activity">
    <reaction evidence="7">
        <text>CMP + ATP = CDP + ADP</text>
        <dbReference type="Rhea" id="RHEA:11600"/>
        <dbReference type="ChEBI" id="CHEBI:30616"/>
        <dbReference type="ChEBI" id="CHEBI:58069"/>
        <dbReference type="ChEBI" id="CHEBI:60377"/>
        <dbReference type="ChEBI" id="CHEBI:456216"/>
        <dbReference type="EC" id="2.7.4.25"/>
    </reaction>
</comment>
<organism evidence="9 10">
    <name type="scientific">Salmonella enterica subsp. enterica serovar Montevideo str. S5-403</name>
    <dbReference type="NCBI Taxonomy" id="913242"/>
    <lineage>
        <taxon>Bacteria</taxon>
        <taxon>Pseudomonadati</taxon>
        <taxon>Pseudomonadota</taxon>
        <taxon>Gammaproteobacteria</taxon>
        <taxon>Enterobacterales</taxon>
        <taxon>Enterobacteriaceae</taxon>
        <taxon>Salmonella</taxon>
    </lineage>
</organism>
<dbReference type="GO" id="GO:0036431">
    <property type="term" value="F:dCMP kinase activity"/>
    <property type="evidence" value="ECO:0007669"/>
    <property type="project" value="InterPro"/>
</dbReference>
<dbReference type="GO" id="GO:0005524">
    <property type="term" value="F:ATP binding"/>
    <property type="evidence" value="ECO:0007669"/>
    <property type="project" value="UniProtKB-KW"/>
</dbReference>